<dbReference type="AlphaFoldDB" id="D3T978"/>
<dbReference type="SUPFAM" id="SSF52016">
    <property type="entry name" value="LeuD/IlvD-like"/>
    <property type="match status" value="1"/>
</dbReference>
<accession>D3T978</accession>
<dbReference type="Proteomes" id="UP000001400">
    <property type="component" value="Chromosome"/>
</dbReference>
<keyword evidence="1" id="KW-0456">Lyase</keyword>
<sequence>MTLKGRSIVNGFVEGEVVKFDKPLVILSDIDEKRGQILGRDIKNKIVVFPWGAGSTVGSYTIYGLKYYHNLPKAFILERAETIVAAGAIIANIPTVDKIDISKIKDGDYVLIRNNEIEIK</sequence>
<dbReference type="RefSeq" id="WP_012997239.1">
    <property type="nucleotide sequence ID" value="NC_013926.1"/>
</dbReference>
<evidence type="ECO:0000313" key="3">
    <source>
        <dbReference type="EMBL" id="ADD08657.1"/>
    </source>
</evidence>
<dbReference type="GeneID" id="8827798"/>
<name>D3T978_ACIB4</name>
<keyword evidence="4" id="KW-1185">Reference proteome</keyword>
<protein>
    <recommendedName>
        <fullName evidence="2">Phosphomevalonate dehydratase small subunit-like domain-containing protein</fullName>
    </recommendedName>
</protein>
<evidence type="ECO:0000313" key="4">
    <source>
        <dbReference type="Proteomes" id="UP000001400"/>
    </source>
</evidence>
<dbReference type="GO" id="GO:0016829">
    <property type="term" value="F:lyase activity"/>
    <property type="evidence" value="ECO:0007669"/>
    <property type="project" value="UniProtKB-KW"/>
</dbReference>
<evidence type="ECO:0000256" key="1">
    <source>
        <dbReference type="ARBA" id="ARBA00023239"/>
    </source>
</evidence>
<dbReference type="Gene3D" id="3.50.30.10">
    <property type="entry name" value="Phosphohistidine domain"/>
    <property type="match status" value="1"/>
</dbReference>
<feature type="domain" description="Phosphomevalonate dehydratase small subunit-like" evidence="2">
    <location>
        <begin position="30"/>
        <end position="96"/>
    </location>
</feature>
<organism evidence="3 4">
    <name type="scientific">Aciduliprofundum boonei (strain DSM 19572 / T469)</name>
    <dbReference type="NCBI Taxonomy" id="439481"/>
    <lineage>
        <taxon>Archaea</taxon>
        <taxon>Methanobacteriati</taxon>
        <taxon>Thermoplasmatota</taxon>
        <taxon>DHVE2 group</taxon>
        <taxon>Candidatus Aciduliprofundum</taxon>
    </lineage>
</organism>
<evidence type="ECO:0000259" key="2">
    <source>
        <dbReference type="Pfam" id="PF01989"/>
    </source>
</evidence>
<dbReference type="HOGENOM" id="CLU_141583_2_0_2"/>
<proteinExistence type="predicted"/>
<dbReference type="InterPro" id="IPR002840">
    <property type="entry name" value="PMDh-S-like_dom"/>
</dbReference>
<dbReference type="Pfam" id="PF01989">
    <property type="entry name" value="AcnX_swivel_put"/>
    <property type="match status" value="1"/>
</dbReference>
<dbReference type="KEGG" id="abi:Aboo_0848"/>
<dbReference type="EMBL" id="CP001941">
    <property type="protein sequence ID" value="ADD08657.1"/>
    <property type="molecule type" value="Genomic_DNA"/>
</dbReference>
<dbReference type="OrthoDB" id="18062at2157"/>
<reference evidence="3" key="1">
    <citation type="submission" date="2010-02" db="EMBL/GenBank/DDBJ databases">
        <title>Complete sequence of Aciduliprofundum boonei T469.</title>
        <authorList>
            <consortium name="US DOE Joint Genome Institute"/>
            <person name="Lucas S."/>
            <person name="Copeland A."/>
            <person name="Lapidus A."/>
            <person name="Cheng J.-F."/>
            <person name="Bruce D."/>
            <person name="Goodwin L."/>
            <person name="Pitluck S."/>
            <person name="Saunders E."/>
            <person name="Detter J.C."/>
            <person name="Han C."/>
            <person name="Tapia R."/>
            <person name="Land M."/>
            <person name="Hauser L."/>
            <person name="Kyrpides N."/>
            <person name="Mikhailova N."/>
            <person name="Flores G."/>
            <person name="Reysenbach A.-L."/>
            <person name="Woyke T."/>
        </authorList>
    </citation>
    <scope>NUCLEOTIDE SEQUENCE</scope>
    <source>
        <strain evidence="3">T469</strain>
    </source>
</reference>
<gene>
    <name evidence="3" type="ordered locus">Aboo_0848</name>
</gene>